<protein>
    <submittedName>
        <fullName evidence="1">Uncharacterized protein</fullName>
    </submittedName>
</protein>
<keyword evidence="2" id="KW-1185">Reference proteome</keyword>
<gene>
    <name evidence="1" type="ORF">CTRU02_215623</name>
</gene>
<accession>A0ACC3YCE7</accession>
<name>A0ACC3YCE7_COLTU</name>
<dbReference type="EMBL" id="VUJX02000017">
    <property type="protein sequence ID" value="KAL0929457.1"/>
    <property type="molecule type" value="Genomic_DNA"/>
</dbReference>
<reference evidence="1 2" key="1">
    <citation type="journal article" date="2020" name="Phytopathology">
        <title>Genome Sequence Resources of Colletotrichum truncatum, C. plurivorum, C. musicola, and C. sojae: Four Species Pathogenic to Soybean (Glycine max).</title>
        <authorList>
            <person name="Rogerio F."/>
            <person name="Boufleur T.R."/>
            <person name="Ciampi-Guillardi M."/>
            <person name="Sukno S.A."/>
            <person name="Thon M.R."/>
            <person name="Massola Junior N.S."/>
            <person name="Baroncelli R."/>
        </authorList>
    </citation>
    <scope>NUCLEOTIDE SEQUENCE [LARGE SCALE GENOMIC DNA]</scope>
    <source>
        <strain evidence="1 2">CMES1059</strain>
    </source>
</reference>
<sequence>MIESKCIEVDKAQSSTTTETRPRLNNEHWQALIALYRTLLYEHHDFFFWLHNILPQVLRYTGLQANMKC</sequence>
<evidence type="ECO:0000313" key="1">
    <source>
        <dbReference type="EMBL" id="KAL0929457.1"/>
    </source>
</evidence>
<evidence type="ECO:0000313" key="2">
    <source>
        <dbReference type="Proteomes" id="UP000805649"/>
    </source>
</evidence>
<comment type="caution">
    <text evidence="1">The sequence shown here is derived from an EMBL/GenBank/DDBJ whole genome shotgun (WGS) entry which is preliminary data.</text>
</comment>
<proteinExistence type="predicted"/>
<organism evidence="1 2">
    <name type="scientific">Colletotrichum truncatum</name>
    <name type="common">Anthracnose fungus</name>
    <name type="synonym">Colletotrichum capsici</name>
    <dbReference type="NCBI Taxonomy" id="5467"/>
    <lineage>
        <taxon>Eukaryota</taxon>
        <taxon>Fungi</taxon>
        <taxon>Dikarya</taxon>
        <taxon>Ascomycota</taxon>
        <taxon>Pezizomycotina</taxon>
        <taxon>Sordariomycetes</taxon>
        <taxon>Hypocreomycetidae</taxon>
        <taxon>Glomerellales</taxon>
        <taxon>Glomerellaceae</taxon>
        <taxon>Colletotrichum</taxon>
        <taxon>Colletotrichum truncatum species complex</taxon>
    </lineage>
</organism>
<dbReference type="Proteomes" id="UP000805649">
    <property type="component" value="Unassembled WGS sequence"/>
</dbReference>